<dbReference type="SUPFAM" id="SSF46894">
    <property type="entry name" value="C-terminal effector domain of the bipartite response regulators"/>
    <property type="match status" value="1"/>
</dbReference>
<evidence type="ECO:0000259" key="3">
    <source>
        <dbReference type="PROSITE" id="PS51755"/>
    </source>
</evidence>
<dbReference type="GO" id="GO:0000160">
    <property type="term" value="P:phosphorelay signal transduction system"/>
    <property type="evidence" value="ECO:0007669"/>
    <property type="project" value="InterPro"/>
</dbReference>
<name>A0A6G3U7J9_9ACTN</name>
<proteinExistence type="predicted"/>
<dbReference type="Gene3D" id="1.10.10.10">
    <property type="entry name" value="Winged helix-like DNA-binding domain superfamily/Winged helix DNA-binding domain"/>
    <property type="match status" value="1"/>
</dbReference>
<protein>
    <submittedName>
        <fullName evidence="4">Winged helix-turn-helix domain-containing protein</fullName>
    </submittedName>
</protein>
<dbReference type="AlphaFoldDB" id="A0A6G3U7J9"/>
<accession>A0A6G3U7J9</accession>
<dbReference type="EMBL" id="JAAGMU010001223">
    <property type="protein sequence ID" value="NEC82187.1"/>
    <property type="molecule type" value="Genomic_DNA"/>
</dbReference>
<evidence type="ECO:0000256" key="1">
    <source>
        <dbReference type="ARBA" id="ARBA00023125"/>
    </source>
</evidence>
<reference evidence="4" key="1">
    <citation type="submission" date="2020-01" db="EMBL/GenBank/DDBJ databases">
        <title>Insect and environment-associated Actinomycetes.</title>
        <authorList>
            <person name="Currrie C."/>
            <person name="Chevrette M."/>
            <person name="Carlson C."/>
            <person name="Stubbendieck R."/>
            <person name="Wendt-Pienkowski E."/>
        </authorList>
    </citation>
    <scope>NUCLEOTIDE SEQUENCE</scope>
    <source>
        <strain evidence="4">SID7958</strain>
    </source>
</reference>
<keyword evidence="1 2" id="KW-0238">DNA-binding</keyword>
<dbReference type="InterPro" id="IPR016032">
    <property type="entry name" value="Sig_transdc_resp-reg_C-effctor"/>
</dbReference>
<evidence type="ECO:0000313" key="4">
    <source>
        <dbReference type="EMBL" id="NEC82187.1"/>
    </source>
</evidence>
<dbReference type="RefSeq" id="WP_164337427.1">
    <property type="nucleotide sequence ID" value="NZ_JAAGMU010001223.1"/>
</dbReference>
<dbReference type="PROSITE" id="PS51755">
    <property type="entry name" value="OMPR_PHOB"/>
    <property type="match status" value="1"/>
</dbReference>
<dbReference type="InterPro" id="IPR051677">
    <property type="entry name" value="AfsR-DnrI-RedD_regulator"/>
</dbReference>
<dbReference type="PANTHER" id="PTHR35807:SF1">
    <property type="entry name" value="TRANSCRIPTIONAL REGULATOR REDD"/>
    <property type="match status" value="1"/>
</dbReference>
<comment type="caution">
    <text evidence="4">The sequence shown here is derived from an EMBL/GenBank/DDBJ whole genome shotgun (WGS) entry which is preliminary data.</text>
</comment>
<dbReference type="SMART" id="SM00862">
    <property type="entry name" value="Trans_reg_C"/>
    <property type="match status" value="1"/>
</dbReference>
<dbReference type="PANTHER" id="PTHR35807">
    <property type="entry name" value="TRANSCRIPTIONAL REGULATOR REDD-RELATED"/>
    <property type="match status" value="1"/>
</dbReference>
<organism evidence="4">
    <name type="scientific">Streptomyces sp. SID7958</name>
    <dbReference type="NCBI Taxonomy" id="2706093"/>
    <lineage>
        <taxon>Bacteria</taxon>
        <taxon>Bacillati</taxon>
        <taxon>Actinomycetota</taxon>
        <taxon>Actinomycetes</taxon>
        <taxon>Kitasatosporales</taxon>
        <taxon>Streptomycetaceae</taxon>
        <taxon>Streptomyces</taxon>
    </lineage>
</organism>
<dbReference type="GO" id="GO:0003677">
    <property type="term" value="F:DNA binding"/>
    <property type="evidence" value="ECO:0007669"/>
    <property type="project" value="UniProtKB-UniRule"/>
</dbReference>
<feature type="domain" description="OmpR/PhoB-type" evidence="3">
    <location>
        <begin position="1"/>
        <end position="82"/>
    </location>
</feature>
<gene>
    <name evidence="4" type="ORF">G3I38_23825</name>
</gene>
<sequence length="82" mass="8238">RILGTTQALHADGTVVPVGGARLRALLTVLALRAGRTVPVGTLVDEVWDGDPPADATGALQALVGRLRRTLGADTVASADGG</sequence>
<evidence type="ECO:0000256" key="2">
    <source>
        <dbReference type="PROSITE-ProRule" id="PRU01091"/>
    </source>
</evidence>
<feature type="non-terminal residue" evidence="4">
    <location>
        <position position="82"/>
    </location>
</feature>
<feature type="DNA-binding region" description="OmpR/PhoB-type" evidence="2">
    <location>
        <begin position="1"/>
        <end position="82"/>
    </location>
</feature>
<dbReference type="InterPro" id="IPR001867">
    <property type="entry name" value="OmpR/PhoB-type_DNA-bd"/>
</dbReference>
<dbReference type="GO" id="GO:0006355">
    <property type="term" value="P:regulation of DNA-templated transcription"/>
    <property type="evidence" value="ECO:0007669"/>
    <property type="project" value="InterPro"/>
</dbReference>
<feature type="non-terminal residue" evidence="4">
    <location>
        <position position="1"/>
    </location>
</feature>
<dbReference type="Pfam" id="PF00486">
    <property type="entry name" value="Trans_reg_C"/>
    <property type="match status" value="1"/>
</dbReference>
<dbReference type="InterPro" id="IPR036388">
    <property type="entry name" value="WH-like_DNA-bd_sf"/>
</dbReference>